<keyword evidence="1" id="KW-1133">Transmembrane helix</keyword>
<reference evidence="2 3" key="1">
    <citation type="submission" date="2019-06" db="EMBL/GenBank/DDBJ databases">
        <title>Sequencing the genomes of 1000 actinobacteria strains.</title>
        <authorList>
            <person name="Klenk H.-P."/>
        </authorList>
    </citation>
    <scope>NUCLEOTIDE SEQUENCE [LARGE SCALE GENOMIC DNA]</scope>
    <source>
        <strain evidence="2 3">DSM 10596</strain>
    </source>
</reference>
<sequence length="332" mass="35376">MSTLDEIITACGDQVVCQFRGATVSDPAQVAADLPAGARVIVIPELDQAETTMSANELAAGVRAADGATTVIVIESRAGIDRFGVATAGDAKAIQAALNSQRLDDGGQAVASIAATIAPARTADADAGGGLSGAVGGIIAGVLGVVVIGAVGAIAIEAAHRRRKRSTAQAGVNRRLDRQLHDALDGRDGELVLEAIERLEERARALPALTDAITSLRRHVAELFVRVRRRGTDQQIRLLQVQYKDTLTKLLSALADDYYADIARNPEFWSNPRDRMAEVERAIGSVDRQALDNIRQVNESRDLEFKVALDSLNQTVDQARLSDVYKDRADGH</sequence>
<comment type="caution">
    <text evidence="2">The sequence shown here is derived from an EMBL/GenBank/DDBJ whole genome shotgun (WGS) entry which is preliminary data.</text>
</comment>
<evidence type="ECO:0000313" key="3">
    <source>
        <dbReference type="Proteomes" id="UP000316181"/>
    </source>
</evidence>
<keyword evidence="1" id="KW-0812">Transmembrane</keyword>
<dbReference type="Proteomes" id="UP000316181">
    <property type="component" value="Unassembled WGS sequence"/>
</dbReference>
<gene>
    <name evidence="2" type="ORF">FB389_1924</name>
</gene>
<feature type="transmembrane region" description="Helical" evidence="1">
    <location>
        <begin position="134"/>
        <end position="156"/>
    </location>
</feature>
<dbReference type="AlphaFoldDB" id="A0A542SRJ5"/>
<keyword evidence="3" id="KW-1185">Reference proteome</keyword>
<dbReference type="EMBL" id="VFNV01000001">
    <property type="protein sequence ID" value="TQK77208.1"/>
    <property type="molecule type" value="Genomic_DNA"/>
</dbReference>
<proteinExistence type="predicted"/>
<protein>
    <submittedName>
        <fullName evidence="2">Uncharacterized protein</fullName>
    </submittedName>
</protein>
<dbReference type="OrthoDB" id="2004788at2"/>
<accession>A0A542SRJ5</accession>
<keyword evidence="1" id="KW-0472">Membrane</keyword>
<evidence type="ECO:0000256" key="1">
    <source>
        <dbReference type="SAM" id="Phobius"/>
    </source>
</evidence>
<evidence type="ECO:0000313" key="2">
    <source>
        <dbReference type="EMBL" id="TQK77208.1"/>
    </source>
</evidence>
<dbReference type="RefSeq" id="WP_142113023.1">
    <property type="nucleotide sequence ID" value="NZ_BAAATB010000006.1"/>
</dbReference>
<name>A0A542SRJ5_9MICO</name>
<organism evidence="2 3">
    <name type="scientific">Rarobacter incanus</name>
    <dbReference type="NCBI Taxonomy" id="153494"/>
    <lineage>
        <taxon>Bacteria</taxon>
        <taxon>Bacillati</taxon>
        <taxon>Actinomycetota</taxon>
        <taxon>Actinomycetes</taxon>
        <taxon>Micrococcales</taxon>
        <taxon>Rarobacteraceae</taxon>
        <taxon>Rarobacter</taxon>
    </lineage>
</organism>